<protein>
    <submittedName>
        <fullName evidence="2">C4-dicarboxylate ABC transporter substrate-binding protein</fullName>
    </submittedName>
</protein>
<evidence type="ECO:0000256" key="1">
    <source>
        <dbReference type="SAM" id="Phobius"/>
    </source>
</evidence>
<keyword evidence="1" id="KW-0812">Transmembrane</keyword>
<accession>A0A7C9PGM2</accession>
<gene>
    <name evidence="2" type="ORF">G3A44_06740</name>
</gene>
<name>A0A7C9PGM2_9BURK</name>
<evidence type="ECO:0000313" key="3">
    <source>
        <dbReference type="Proteomes" id="UP000484255"/>
    </source>
</evidence>
<dbReference type="RefSeq" id="WP_163456753.1">
    <property type="nucleotide sequence ID" value="NZ_JAAGOH010000006.1"/>
</dbReference>
<comment type="caution">
    <text evidence="2">The sequence shown here is derived from an EMBL/GenBank/DDBJ whole genome shotgun (WGS) entry which is preliminary data.</text>
</comment>
<dbReference type="EMBL" id="JAAGOH010000006">
    <property type="protein sequence ID" value="NDY90890.1"/>
    <property type="molecule type" value="Genomic_DNA"/>
</dbReference>
<feature type="transmembrane region" description="Helical" evidence="1">
    <location>
        <begin position="390"/>
        <end position="414"/>
    </location>
</feature>
<dbReference type="Pfam" id="PF16868">
    <property type="entry name" value="NMT1_3"/>
    <property type="match status" value="1"/>
</dbReference>
<organism evidence="2 3">
    <name type="scientific">Ideonella livida</name>
    <dbReference type="NCBI Taxonomy" id="2707176"/>
    <lineage>
        <taxon>Bacteria</taxon>
        <taxon>Pseudomonadati</taxon>
        <taxon>Pseudomonadota</taxon>
        <taxon>Betaproteobacteria</taxon>
        <taxon>Burkholderiales</taxon>
        <taxon>Sphaerotilaceae</taxon>
        <taxon>Ideonella</taxon>
    </lineage>
</organism>
<reference evidence="2 3" key="1">
    <citation type="submission" date="2020-02" db="EMBL/GenBank/DDBJ databases">
        <title>Ideonella bacterium strain TBM-1.</title>
        <authorList>
            <person name="Chen W.-M."/>
        </authorList>
    </citation>
    <scope>NUCLEOTIDE SEQUENCE [LARGE SCALE GENOMIC DNA]</scope>
    <source>
        <strain evidence="2 3">TBM-1</strain>
    </source>
</reference>
<proteinExistence type="predicted"/>
<evidence type="ECO:0000313" key="2">
    <source>
        <dbReference type="EMBL" id="NDY90890.1"/>
    </source>
</evidence>
<dbReference type="Proteomes" id="UP000484255">
    <property type="component" value="Unassembled WGS sequence"/>
</dbReference>
<keyword evidence="3" id="KW-1185">Reference proteome</keyword>
<sequence length="492" mass="54212">MNRLRLWLGAAREWAPAMLILVVAALVAVYVAYRLLDPTPPRRLVMATAGEQSAYHVLGLRYRDALRPYGITVELRNTAGSAENLRLLTEEDGPVDVAFVQGGTWQAPVSDEEELPELVALGGLFHEPVWVFYREDSAVRLLGGCDNRDTEAERLRALRWGARPARLKLAKSAASEPGKVVAEVCGELPGLHALRGWKVNAGADGSGVQLLSRRLLEAAGLDHRDLTLSHQANTPAVVELLEGRLDAMVFISAPEASLIQMLLQTPGIKLMSFEQSQAYARKLPFLSAVTLPRGVVDLGRDLPSRDIQLVAPTASLVARESLHPALVQLLMQAAGRVHGTPGWFARAGEFPHAEGADFPLADEATRYYKSGKPLLQRYMPFWMANLIDRMWVALLSIMVVLIPLSRLLPPLYVFRMRSRVFRWYARLREIETAGQGVAADHAALLAELAELEQRVGQVKVPLSYAEELYALRQHIDMVRARLQEGGSASPAA</sequence>
<dbReference type="InterPro" id="IPR011852">
    <property type="entry name" value="TRAP_TAXI"/>
</dbReference>
<keyword evidence="1" id="KW-1133">Transmembrane helix</keyword>
<dbReference type="AlphaFoldDB" id="A0A7C9PGM2"/>
<dbReference type="PANTHER" id="PTHR42941">
    <property type="entry name" value="SLL1037 PROTEIN"/>
    <property type="match status" value="1"/>
</dbReference>
<keyword evidence="1" id="KW-0472">Membrane</keyword>
<dbReference type="PANTHER" id="PTHR42941:SF1">
    <property type="entry name" value="SLL1037 PROTEIN"/>
    <property type="match status" value="1"/>
</dbReference>
<dbReference type="SUPFAM" id="SSF53850">
    <property type="entry name" value="Periplasmic binding protein-like II"/>
    <property type="match status" value="2"/>
</dbReference>
<feature type="transmembrane region" description="Helical" evidence="1">
    <location>
        <begin position="14"/>
        <end position="33"/>
    </location>
</feature>
<dbReference type="Gene3D" id="3.40.190.10">
    <property type="entry name" value="Periplasmic binding protein-like II"/>
    <property type="match status" value="2"/>
</dbReference>